<dbReference type="InterPro" id="IPR001584">
    <property type="entry name" value="Integrase_cat-core"/>
</dbReference>
<gene>
    <name evidence="1" type="ORF">PACLA_8A068237</name>
</gene>
<proteinExistence type="predicted"/>
<dbReference type="SUPFAM" id="SSF53098">
    <property type="entry name" value="Ribonuclease H-like"/>
    <property type="match status" value="1"/>
</dbReference>
<sequence>MERVNKELDRLCEKDTIAQVTQPTEWLSNMLVREKPDGRIRICTDPSRTVNKAIRRPVYTIPTIEEKLPFLTSAKVFTVVDVSEAFHNIELDYESSLLTTFQGPNGRYRYKRMPFGMSSGPEEYQRRQQEFLEGLDGVINIADDICVLGWGNTKEQANIDHDKNLIALLDNCKEQDLRLTVKKMQFKSTTVTFMGHKLTDQGICPDPGKLGFLRYKWMSRMKLLVGYFVTGSIKRKLREEITLYEGVLLKTHQVIVPTVLRKEMLEKIHKFHQGADSSIRRAREALFWPGMSANIRQMSEACGICAQFQTEQPREPMKSHEIPKLPWSRISVDLFQLADKNYLVMKKNFARHGIPSECVSDNGPQFDSSEYRSFARECGFTPVKSSPYSQGNGKAESAVKVAKNILKKSGNEDPYLALLAYRNTPQQGYVYSPSEILMARKLKDIIPMVPSQLKPRLVDSKIVREDIMKRRIQSKIQYDKKASRPLKDLAVDDHVYVKPRQKYKP</sequence>
<dbReference type="Proteomes" id="UP001152795">
    <property type="component" value="Unassembled WGS sequence"/>
</dbReference>
<dbReference type="EMBL" id="CACRXK020000755">
    <property type="protein sequence ID" value="CAB3984573.1"/>
    <property type="molecule type" value="Genomic_DNA"/>
</dbReference>
<dbReference type="SUPFAM" id="SSF56672">
    <property type="entry name" value="DNA/RNA polymerases"/>
    <property type="match status" value="1"/>
</dbReference>
<dbReference type="Pfam" id="PF00078">
    <property type="entry name" value="RVT_1"/>
    <property type="match status" value="1"/>
</dbReference>
<dbReference type="GO" id="GO:0003676">
    <property type="term" value="F:nucleic acid binding"/>
    <property type="evidence" value="ECO:0007669"/>
    <property type="project" value="InterPro"/>
</dbReference>
<dbReference type="GO" id="GO:0015074">
    <property type="term" value="P:DNA integration"/>
    <property type="evidence" value="ECO:0007669"/>
    <property type="project" value="InterPro"/>
</dbReference>
<keyword evidence="2" id="KW-1185">Reference proteome</keyword>
<evidence type="ECO:0000313" key="1">
    <source>
        <dbReference type="EMBL" id="CAB3984573.1"/>
    </source>
</evidence>
<dbReference type="CDD" id="cd01647">
    <property type="entry name" value="RT_LTR"/>
    <property type="match status" value="1"/>
</dbReference>
<dbReference type="Gene3D" id="3.30.70.270">
    <property type="match status" value="1"/>
</dbReference>
<dbReference type="Gene3D" id="3.30.420.10">
    <property type="entry name" value="Ribonuclease H-like superfamily/Ribonuclease H"/>
    <property type="match status" value="1"/>
</dbReference>
<protein>
    <submittedName>
        <fullName evidence="1">Transposon Tf2-6 poly</fullName>
    </submittedName>
</protein>
<dbReference type="PANTHER" id="PTHR37984:SF8">
    <property type="entry name" value="CCHC-TYPE DOMAIN-CONTAINING PROTEIN"/>
    <property type="match status" value="1"/>
</dbReference>
<dbReference type="PROSITE" id="PS50994">
    <property type="entry name" value="INTEGRASE"/>
    <property type="match status" value="1"/>
</dbReference>
<dbReference type="FunFam" id="1.10.340.70:FF:000004">
    <property type="entry name" value="Retrovirus-related Pol polyprotein from transposon 297-like Protein"/>
    <property type="match status" value="1"/>
</dbReference>
<dbReference type="Gene3D" id="3.10.10.10">
    <property type="entry name" value="HIV Type 1 Reverse Transcriptase, subunit A, domain 1"/>
    <property type="match status" value="1"/>
</dbReference>
<dbReference type="InterPro" id="IPR036397">
    <property type="entry name" value="RNaseH_sf"/>
</dbReference>
<dbReference type="InterPro" id="IPR043502">
    <property type="entry name" value="DNA/RNA_pol_sf"/>
</dbReference>
<comment type="caution">
    <text evidence="1">The sequence shown here is derived from an EMBL/GenBank/DDBJ whole genome shotgun (WGS) entry which is preliminary data.</text>
</comment>
<accession>A0A6S7G2P5</accession>
<dbReference type="InterPro" id="IPR050951">
    <property type="entry name" value="Retrovirus_Pol_polyprotein"/>
</dbReference>
<dbReference type="OrthoDB" id="7554847at2759"/>
<dbReference type="InterPro" id="IPR012337">
    <property type="entry name" value="RNaseH-like_sf"/>
</dbReference>
<name>A0A6S7G2P5_PARCT</name>
<dbReference type="Gene3D" id="1.10.340.70">
    <property type="match status" value="1"/>
</dbReference>
<dbReference type="AlphaFoldDB" id="A0A6S7G2P5"/>
<dbReference type="InterPro" id="IPR000477">
    <property type="entry name" value="RT_dom"/>
</dbReference>
<dbReference type="InterPro" id="IPR043128">
    <property type="entry name" value="Rev_trsase/Diguanyl_cyclase"/>
</dbReference>
<dbReference type="PANTHER" id="PTHR37984">
    <property type="entry name" value="PROTEIN CBG26694"/>
    <property type="match status" value="1"/>
</dbReference>
<reference evidence="1" key="1">
    <citation type="submission" date="2020-04" db="EMBL/GenBank/DDBJ databases">
        <authorList>
            <person name="Alioto T."/>
            <person name="Alioto T."/>
            <person name="Gomez Garrido J."/>
        </authorList>
    </citation>
    <scope>NUCLEOTIDE SEQUENCE</scope>
    <source>
        <strain evidence="1">A484AB</strain>
    </source>
</reference>
<dbReference type="PROSITE" id="PS50878">
    <property type="entry name" value="RT_POL"/>
    <property type="match status" value="1"/>
</dbReference>
<dbReference type="Pfam" id="PF17921">
    <property type="entry name" value="Integrase_H2C2"/>
    <property type="match status" value="1"/>
</dbReference>
<organism evidence="1 2">
    <name type="scientific">Paramuricea clavata</name>
    <name type="common">Red gorgonian</name>
    <name type="synonym">Violescent sea-whip</name>
    <dbReference type="NCBI Taxonomy" id="317549"/>
    <lineage>
        <taxon>Eukaryota</taxon>
        <taxon>Metazoa</taxon>
        <taxon>Cnidaria</taxon>
        <taxon>Anthozoa</taxon>
        <taxon>Octocorallia</taxon>
        <taxon>Malacalcyonacea</taxon>
        <taxon>Plexauridae</taxon>
        <taxon>Paramuricea</taxon>
    </lineage>
</organism>
<dbReference type="InterPro" id="IPR041588">
    <property type="entry name" value="Integrase_H2C2"/>
</dbReference>
<evidence type="ECO:0000313" key="2">
    <source>
        <dbReference type="Proteomes" id="UP001152795"/>
    </source>
</evidence>